<dbReference type="OrthoDB" id="6613513at2759"/>
<name>A0A6A4JFF7_APOLU</name>
<dbReference type="InterPro" id="IPR001888">
    <property type="entry name" value="Transposase_1"/>
</dbReference>
<dbReference type="InterPro" id="IPR036397">
    <property type="entry name" value="RNaseH_sf"/>
</dbReference>
<dbReference type="Gene3D" id="1.10.10.1450">
    <property type="match status" value="1"/>
</dbReference>
<accession>A0A6A4JFF7</accession>
<reference evidence="1" key="1">
    <citation type="journal article" date="2021" name="Mol. Ecol. Resour.">
        <title>Apolygus lucorum genome provides insights into omnivorousness and mesophyll feeding.</title>
        <authorList>
            <person name="Liu Y."/>
            <person name="Liu H."/>
            <person name="Wang H."/>
            <person name="Huang T."/>
            <person name="Liu B."/>
            <person name="Yang B."/>
            <person name="Yin L."/>
            <person name="Li B."/>
            <person name="Zhang Y."/>
            <person name="Zhang S."/>
            <person name="Jiang F."/>
            <person name="Zhang X."/>
            <person name="Ren Y."/>
            <person name="Wang B."/>
            <person name="Wang S."/>
            <person name="Lu Y."/>
            <person name="Wu K."/>
            <person name="Fan W."/>
            <person name="Wang G."/>
        </authorList>
    </citation>
    <scope>NUCLEOTIDE SEQUENCE</scope>
    <source>
        <strain evidence="1">12Hb</strain>
    </source>
</reference>
<dbReference type="PANTHER" id="PTHR46060:SF1">
    <property type="entry name" value="MARINER MOS1 TRANSPOSASE-LIKE PROTEIN"/>
    <property type="match status" value="1"/>
</dbReference>
<comment type="caution">
    <text evidence="1">The sequence shown here is derived from an EMBL/GenBank/DDBJ whole genome shotgun (WGS) entry which is preliminary data.</text>
</comment>
<proteinExistence type="predicted"/>
<protein>
    <recommendedName>
        <fullName evidence="3">Mos1 transposase HTH domain-containing protein</fullName>
    </recommendedName>
</protein>
<evidence type="ECO:0000313" key="1">
    <source>
        <dbReference type="EMBL" id="KAF6201352.1"/>
    </source>
</evidence>
<dbReference type="EMBL" id="WIXP02000013">
    <property type="protein sequence ID" value="KAF6201352.1"/>
    <property type="molecule type" value="Genomic_DNA"/>
</dbReference>
<dbReference type="GO" id="GO:0003676">
    <property type="term" value="F:nucleic acid binding"/>
    <property type="evidence" value="ECO:0007669"/>
    <property type="project" value="InterPro"/>
</dbReference>
<dbReference type="PANTHER" id="PTHR46060">
    <property type="entry name" value="MARINER MOS1 TRANSPOSASE-LIKE PROTEIN"/>
    <property type="match status" value="1"/>
</dbReference>
<dbReference type="AlphaFoldDB" id="A0A6A4JFF7"/>
<organism evidence="1 2">
    <name type="scientific">Apolygus lucorum</name>
    <name type="common">Small green plant bug</name>
    <name type="synonym">Lygocoris lucorum</name>
    <dbReference type="NCBI Taxonomy" id="248454"/>
    <lineage>
        <taxon>Eukaryota</taxon>
        <taxon>Metazoa</taxon>
        <taxon>Ecdysozoa</taxon>
        <taxon>Arthropoda</taxon>
        <taxon>Hexapoda</taxon>
        <taxon>Insecta</taxon>
        <taxon>Pterygota</taxon>
        <taxon>Neoptera</taxon>
        <taxon>Paraneoptera</taxon>
        <taxon>Hemiptera</taxon>
        <taxon>Heteroptera</taxon>
        <taxon>Panheteroptera</taxon>
        <taxon>Cimicomorpha</taxon>
        <taxon>Miridae</taxon>
        <taxon>Mirini</taxon>
        <taxon>Apolygus</taxon>
    </lineage>
</organism>
<dbReference type="Proteomes" id="UP000466442">
    <property type="component" value="Unassembled WGS sequence"/>
</dbReference>
<dbReference type="Gene3D" id="3.30.420.10">
    <property type="entry name" value="Ribonuclease H-like superfamily/Ribonuclease H"/>
    <property type="match status" value="1"/>
</dbReference>
<evidence type="ECO:0000313" key="2">
    <source>
        <dbReference type="Proteomes" id="UP000466442"/>
    </source>
</evidence>
<keyword evidence="2" id="KW-1185">Reference proteome</keyword>
<sequence>MADIFKEQFAAVKLCFLSGRTVDEARTMLEIAYGDSAFVRSKIYDFFARFRRGEMEIEERGGASQDVVEKLGSVVSEDRRCDIEDLVDITGFSEIVCQRTLKEELCMKKVAGKWTSSKLSADQKLNRLALCDTVNKILETDMFAKVVTGDEFFCYSDRTKSGTICKIMLIAFYDVKGFLHVEFVPAGRTISSQKYYLGVLGRLVESVQQKRPEWRLGDDGNKKVVKKKPLLEVLPAQHLDPSNQLVTPTFQQENPSMIDVNDDVVVKIEDLQFYTSDLSTATKIDPIADSSNGCTNVEIKSENDPLKRLCGLA</sequence>
<evidence type="ECO:0008006" key="3">
    <source>
        <dbReference type="Google" id="ProtNLM"/>
    </source>
</evidence>
<gene>
    <name evidence="1" type="ORF">GE061_005800</name>
</gene>
<dbReference type="InterPro" id="IPR052709">
    <property type="entry name" value="Transposase-MT_Hybrid"/>
</dbReference>
<dbReference type="Pfam" id="PF01359">
    <property type="entry name" value="Transposase_1"/>
    <property type="match status" value="1"/>
</dbReference>